<dbReference type="Proteomes" id="UP000799423">
    <property type="component" value="Unassembled WGS sequence"/>
</dbReference>
<feature type="region of interest" description="Disordered" evidence="1">
    <location>
        <begin position="62"/>
        <end position="99"/>
    </location>
</feature>
<dbReference type="EMBL" id="MU006294">
    <property type="protein sequence ID" value="KAF2853862.1"/>
    <property type="molecule type" value="Genomic_DNA"/>
</dbReference>
<keyword evidence="3" id="KW-1185">Reference proteome</keyword>
<evidence type="ECO:0000313" key="3">
    <source>
        <dbReference type="Proteomes" id="UP000799423"/>
    </source>
</evidence>
<protein>
    <submittedName>
        <fullName evidence="2">Uncharacterized protein</fullName>
    </submittedName>
</protein>
<reference evidence="2" key="1">
    <citation type="submission" date="2020-01" db="EMBL/GenBank/DDBJ databases">
        <authorList>
            <consortium name="DOE Joint Genome Institute"/>
            <person name="Haridas S."/>
            <person name="Albert R."/>
            <person name="Binder M."/>
            <person name="Bloem J."/>
            <person name="Labutti K."/>
            <person name="Salamov A."/>
            <person name="Andreopoulos B."/>
            <person name="Baker S.E."/>
            <person name="Barry K."/>
            <person name="Bills G."/>
            <person name="Bluhm B.H."/>
            <person name="Cannon C."/>
            <person name="Castanera R."/>
            <person name="Culley D.E."/>
            <person name="Daum C."/>
            <person name="Ezra D."/>
            <person name="Gonzalez J.B."/>
            <person name="Henrissat B."/>
            <person name="Kuo A."/>
            <person name="Liang C."/>
            <person name="Lipzen A."/>
            <person name="Lutzoni F."/>
            <person name="Magnuson J."/>
            <person name="Mondo S."/>
            <person name="Nolan M."/>
            <person name="Ohm R."/>
            <person name="Pangilinan J."/>
            <person name="Park H.-J."/>
            <person name="Ramirez L."/>
            <person name="Alfaro M."/>
            <person name="Sun H."/>
            <person name="Tritt A."/>
            <person name="Yoshinaga Y."/>
            <person name="Zwiers L.-H."/>
            <person name="Turgeon B.G."/>
            <person name="Goodwin S.B."/>
            <person name="Spatafora J.W."/>
            <person name="Crous P.W."/>
            <person name="Grigoriev I.V."/>
        </authorList>
    </citation>
    <scope>NUCLEOTIDE SEQUENCE</scope>
    <source>
        <strain evidence="2">IPT5</strain>
    </source>
</reference>
<organism evidence="2 3">
    <name type="scientific">Plenodomus tracheiphilus IPT5</name>
    <dbReference type="NCBI Taxonomy" id="1408161"/>
    <lineage>
        <taxon>Eukaryota</taxon>
        <taxon>Fungi</taxon>
        <taxon>Dikarya</taxon>
        <taxon>Ascomycota</taxon>
        <taxon>Pezizomycotina</taxon>
        <taxon>Dothideomycetes</taxon>
        <taxon>Pleosporomycetidae</taxon>
        <taxon>Pleosporales</taxon>
        <taxon>Pleosporineae</taxon>
        <taxon>Leptosphaeriaceae</taxon>
        <taxon>Plenodomus</taxon>
    </lineage>
</organism>
<name>A0A6A7BF30_9PLEO</name>
<dbReference type="AlphaFoldDB" id="A0A6A7BF30"/>
<sequence>MVPLPRRPLLLKPSTNNPQTRVVSELILILRRRVVDVKSALYINGKILARVVSYARQTNEGLSIPSTSHQQPTQPLRSARPRYRTGDVPTTPTTNIYGHYRHTSIGNKEQHDTPCPLNNTPPDAYKPLTISPLNPIRQCNQASATRPHAFTRAHDGHFFNASHYSTRGNLPNRTCDVRHSFFAHETWATNAAQPKWSTSAYLQTCVSGCGYRKRSPTVCQLRVCWLEEGRASASWRVRLGGPMHAHGCGFPLGLVDVGWASTPAARVTTQDFFSSSLFADGGLGVSYRDFVFLGEEGWVAFGSYPLLFSLSKFMGWMEGTQGPNRQLIMASGYC</sequence>
<evidence type="ECO:0000313" key="2">
    <source>
        <dbReference type="EMBL" id="KAF2853862.1"/>
    </source>
</evidence>
<feature type="compositionally biased region" description="Polar residues" evidence="1">
    <location>
        <begin position="62"/>
        <end position="76"/>
    </location>
</feature>
<accession>A0A6A7BF30</accession>
<gene>
    <name evidence="2" type="ORF">T440DRAFT_292286</name>
</gene>
<proteinExistence type="predicted"/>
<evidence type="ECO:0000256" key="1">
    <source>
        <dbReference type="SAM" id="MobiDB-lite"/>
    </source>
</evidence>